<organism evidence="1 2">
    <name type="scientific">Prorocentrum cordatum</name>
    <dbReference type="NCBI Taxonomy" id="2364126"/>
    <lineage>
        <taxon>Eukaryota</taxon>
        <taxon>Sar</taxon>
        <taxon>Alveolata</taxon>
        <taxon>Dinophyceae</taxon>
        <taxon>Prorocentrales</taxon>
        <taxon>Prorocentraceae</taxon>
        <taxon>Prorocentrum</taxon>
    </lineage>
</organism>
<sequence>FGILADKLRHVSKYWWRASDSSPWRQLTYQQLLEMGERQPPTHGVLQVLAKDTTVAWCRLSNAGGSVLPVVQCGAVATPPRFLSGSDASTLAEALFVDTLEDLRISSILDMTRSVPLVAVSCMGDLDSGNVRAKQWLADLVNSTNVMSLARSSGARGVALLLDNNCASHILNVAADRAFGGKKLLPQLHSVSVTFNLGSQYKGFRQALDAVAKADLRAGVGFFPGQMPPPRLQNRNRRVLDGTLLRGLSTRGGAAVVGDLDRERLDLAESLLKFFNGDWTKNCLHHWCWEPGCCNGRSPEVAMSRAAGLLEKVILQPISQRVPALNRWHTWGPACEGVALGAFLHRILPRIVGSCGIDNDRDDGAAEEGDSWTEYNNKKARQCSEYLGSDDLLRQIGLAVIASEPLDRLSNRLQHLDKVGNVLADILGRDNGCLGDCQRRFYYLLHRHLDPGGLGCDRTTWPISLMIEYSEESECEGLLDEMLSSVMYLSSQVWARLE</sequence>
<keyword evidence="2" id="KW-1185">Reference proteome</keyword>
<dbReference type="EMBL" id="CAUYUJ010009249">
    <property type="protein sequence ID" value="CAK0826230.1"/>
    <property type="molecule type" value="Genomic_DNA"/>
</dbReference>
<comment type="caution">
    <text evidence="1">The sequence shown here is derived from an EMBL/GenBank/DDBJ whole genome shotgun (WGS) entry which is preliminary data.</text>
</comment>
<name>A0ABN9S919_9DINO</name>
<evidence type="ECO:0000313" key="1">
    <source>
        <dbReference type="EMBL" id="CAK0826230.1"/>
    </source>
</evidence>
<gene>
    <name evidence="1" type="ORF">PCOR1329_LOCUS26158</name>
</gene>
<dbReference type="Proteomes" id="UP001189429">
    <property type="component" value="Unassembled WGS sequence"/>
</dbReference>
<feature type="non-terminal residue" evidence="1">
    <location>
        <position position="1"/>
    </location>
</feature>
<protein>
    <submittedName>
        <fullName evidence="1">Uncharacterized protein</fullName>
    </submittedName>
</protein>
<accession>A0ABN9S919</accession>
<proteinExistence type="predicted"/>
<feature type="non-terminal residue" evidence="1">
    <location>
        <position position="498"/>
    </location>
</feature>
<evidence type="ECO:0000313" key="2">
    <source>
        <dbReference type="Proteomes" id="UP001189429"/>
    </source>
</evidence>
<reference evidence="1" key="1">
    <citation type="submission" date="2023-10" db="EMBL/GenBank/DDBJ databases">
        <authorList>
            <person name="Chen Y."/>
            <person name="Shah S."/>
            <person name="Dougan E. K."/>
            <person name="Thang M."/>
            <person name="Chan C."/>
        </authorList>
    </citation>
    <scope>NUCLEOTIDE SEQUENCE [LARGE SCALE GENOMIC DNA]</scope>
</reference>